<evidence type="ECO:0000313" key="2">
    <source>
        <dbReference type="EMBL" id="GLR12935.1"/>
    </source>
</evidence>
<protein>
    <recommendedName>
        <fullName evidence="4">Tetratricopeptide repeat protein</fullName>
    </recommendedName>
</protein>
<feature type="repeat" description="TPR" evidence="1">
    <location>
        <begin position="76"/>
        <end position="109"/>
    </location>
</feature>
<evidence type="ECO:0000313" key="3">
    <source>
        <dbReference type="Proteomes" id="UP001156706"/>
    </source>
</evidence>
<dbReference type="InterPro" id="IPR019734">
    <property type="entry name" value="TPR_rpt"/>
</dbReference>
<dbReference type="Pfam" id="PF13432">
    <property type="entry name" value="TPR_16"/>
    <property type="match status" value="3"/>
</dbReference>
<keyword evidence="1" id="KW-0802">TPR repeat</keyword>
<evidence type="ECO:0008006" key="4">
    <source>
        <dbReference type="Google" id="ProtNLM"/>
    </source>
</evidence>
<reference evidence="3" key="1">
    <citation type="journal article" date="2019" name="Int. J. Syst. Evol. Microbiol.">
        <title>The Global Catalogue of Microorganisms (GCM) 10K type strain sequencing project: providing services to taxonomists for standard genome sequencing and annotation.</title>
        <authorList>
            <consortium name="The Broad Institute Genomics Platform"/>
            <consortium name="The Broad Institute Genome Sequencing Center for Infectious Disease"/>
            <person name="Wu L."/>
            <person name="Ma J."/>
        </authorList>
    </citation>
    <scope>NUCLEOTIDE SEQUENCE [LARGE SCALE GENOMIC DNA]</scope>
    <source>
        <strain evidence="3">NBRC 110044</strain>
    </source>
</reference>
<comment type="caution">
    <text evidence="2">The sequence shown here is derived from an EMBL/GenBank/DDBJ whole genome shotgun (WGS) entry which is preliminary data.</text>
</comment>
<dbReference type="PROSITE" id="PS50005">
    <property type="entry name" value="TPR"/>
    <property type="match status" value="4"/>
</dbReference>
<dbReference type="RefSeq" id="WP_284196059.1">
    <property type="nucleotide sequence ID" value="NZ_BSOG01000002.1"/>
</dbReference>
<feature type="repeat" description="TPR" evidence="1">
    <location>
        <begin position="42"/>
        <end position="75"/>
    </location>
</feature>
<dbReference type="Proteomes" id="UP001156706">
    <property type="component" value="Unassembled WGS sequence"/>
</dbReference>
<feature type="repeat" description="TPR" evidence="1">
    <location>
        <begin position="285"/>
        <end position="318"/>
    </location>
</feature>
<dbReference type="SUPFAM" id="SSF48452">
    <property type="entry name" value="TPR-like"/>
    <property type="match status" value="2"/>
</dbReference>
<dbReference type="SMART" id="SM00028">
    <property type="entry name" value="TPR"/>
    <property type="match status" value="5"/>
</dbReference>
<name>A0ABQ5YD84_9NEIS</name>
<dbReference type="PANTHER" id="PTHR44749:SF1">
    <property type="entry name" value="TETRATRICOPEPTIDE-LIKE HELICAL DOMAIN-CONTAINING PROTEIN"/>
    <property type="match status" value="1"/>
</dbReference>
<dbReference type="Pfam" id="PF14559">
    <property type="entry name" value="TPR_19"/>
    <property type="match status" value="1"/>
</dbReference>
<accession>A0ABQ5YD84</accession>
<dbReference type="Gene3D" id="1.25.40.10">
    <property type="entry name" value="Tetratricopeptide repeat domain"/>
    <property type="match status" value="3"/>
</dbReference>
<dbReference type="InterPro" id="IPR044650">
    <property type="entry name" value="SRFR1-like"/>
</dbReference>
<organism evidence="2 3">
    <name type="scientific">Chitinimonas prasina</name>
    <dbReference type="NCBI Taxonomy" id="1434937"/>
    <lineage>
        <taxon>Bacteria</taxon>
        <taxon>Pseudomonadati</taxon>
        <taxon>Pseudomonadota</taxon>
        <taxon>Betaproteobacteria</taxon>
        <taxon>Neisseriales</taxon>
        <taxon>Chitinibacteraceae</taxon>
        <taxon>Chitinimonas</taxon>
    </lineage>
</organism>
<dbReference type="InterPro" id="IPR011990">
    <property type="entry name" value="TPR-like_helical_dom_sf"/>
</dbReference>
<gene>
    <name evidence="2" type="ORF">GCM10007907_17250</name>
</gene>
<sequence>MVSTQESAENWEKEATALMQAGNLGLAATGLQARLAESPLDARALALMGMVQLMLERYEEAVAFLRVSLLREPNDARTLNSFGLGLRASGMLHNARQALEQALALEPSDPAINANLANVCASLGDQARVRALLEPMVDAIDEAPVEWWVMLAGALLAQGEAHAAHARLDAAVARWPDQLALRVQQIVAISLAGQHAAALDHLQTLVSMVNGDPEVLGRLANQARAFKANELALACFEQLRRQPGSNMEATLNATMNFGIVLADLDRHADAVAAFSEAIALVPELADAYRMRGVSRAKLGQTASAISDLQRSLQLHPAHPDALAALESLQAAHPAA</sequence>
<proteinExistence type="predicted"/>
<dbReference type="PANTHER" id="PTHR44749">
    <property type="entry name" value="SUPPRESSOR OF RPS4-RLD 1"/>
    <property type="match status" value="1"/>
</dbReference>
<feature type="repeat" description="TPR" evidence="1">
    <location>
        <begin position="251"/>
        <end position="284"/>
    </location>
</feature>
<evidence type="ECO:0000256" key="1">
    <source>
        <dbReference type="PROSITE-ProRule" id="PRU00339"/>
    </source>
</evidence>
<keyword evidence="3" id="KW-1185">Reference proteome</keyword>
<dbReference type="EMBL" id="BSOG01000002">
    <property type="protein sequence ID" value="GLR12935.1"/>
    <property type="molecule type" value="Genomic_DNA"/>
</dbReference>